<evidence type="ECO:0008006" key="4">
    <source>
        <dbReference type="Google" id="ProtNLM"/>
    </source>
</evidence>
<keyword evidence="3" id="KW-1185">Reference proteome</keyword>
<organism evidence="2 3">
    <name type="scientific">Streptacidiphilus fuscans</name>
    <dbReference type="NCBI Taxonomy" id="2789292"/>
    <lineage>
        <taxon>Bacteria</taxon>
        <taxon>Bacillati</taxon>
        <taxon>Actinomycetota</taxon>
        <taxon>Actinomycetes</taxon>
        <taxon>Kitasatosporales</taxon>
        <taxon>Streptomycetaceae</taxon>
        <taxon>Streptacidiphilus</taxon>
    </lineage>
</organism>
<evidence type="ECO:0000313" key="2">
    <source>
        <dbReference type="EMBL" id="MBF9072275.1"/>
    </source>
</evidence>
<feature type="compositionally biased region" description="Basic residues" evidence="1">
    <location>
        <begin position="202"/>
        <end position="215"/>
    </location>
</feature>
<reference evidence="2" key="1">
    <citation type="submission" date="2020-11" db="EMBL/GenBank/DDBJ databases">
        <title>Isolation and identification of active actinomycetes.</title>
        <authorList>
            <person name="Yu B."/>
        </authorList>
    </citation>
    <scope>NUCLEOTIDE SEQUENCE</scope>
    <source>
        <strain evidence="2">NEAU-YB345</strain>
    </source>
</reference>
<gene>
    <name evidence="2" type="ORF">I2501_30045</name>
</gene>
<comment type="caution">
    <text evidence="2">The sequence shown here is derived from an EMBL/GenBank/DDBJ whole genome shotgun (WGS) entry which is preliminary data.</text>
</comment>
<accession>A0A931FHD8</accession>
<protein>
    <recommendedName>
        <fullName evidence="4">Heparin binding hemagglutinin HbhA</fullName>
    </recommendedName>
</protein>
<evidence type="ECO:0000256" key="1">
    <source>
        <dbReference type="SAM" id="MobiDB-lite"/>
    </source>
</evidence>
<dbReference type="RefSeq" id="WP_196197432.1">
    <property type="nucleotide sequence ID" value="NZ_JADPRT010000015.1"/>
</dbReference>
<feature type="region of interest" description="Disordered" evidence="1">
    <location>
        <begin position="184"/>
        <end position="215"/>
    </location>
</feature>
<dbReference type="EMBL" id="JADPRT010000015">
    <property type="protein sequence ID" value="MBF9072275.1"/>
    <property type="molecule type" value="Genomic_DNA"/>
</dbReference>
<dbReference type="Proteomes" id="UP000657385">
    <property type="component" value="Unassembled WGS sequence"/>
</dbReference>
<evidence type="ECO:0000313" key="3">
    <source>
        <dbReference type="Proteomes" id="UP000657385"/>
    </source>
</evidence>
<proteinExistence type="predicted"/>
<name>A0A931FHD8_9ACTN</name>
<feature type="region of interest" description="Disordered" evidence="1">
    <location>
        <begin position="126"/>
        <end position="147"/>
    </location>
</feature>
<dbReference type="AlphaFoldDB" id="A0A931FHD8"/>
<sequence length="215" mass="22749">MPITDDLRKTLSDPTPLYALAGAGDLAVEKLRTVPEKAAALAADRQAAQEKATARLTEAQARLVEAQAKVTETVQSLPTDIKSLQERAQSLALQSVGRAAELAVKAREVYDELAVRGKVVVDRQFKDGADDADPQPVTAKAERSNGNATSKADVFAAGLDDVEADADAEVVDIVEVVEVVEIVDEPAPAKDTSAKEAVAPKPARKSTPRKPRTTS</sequence>